<comment type="caution">
    <text evidence="2">The sequence shown here is derived from an EMBL/GenBank/DDBJ whole genome shotgun (WGS) entry which is preliminary data.</text>
</comment>
<dbReference type="GO" id="GO:0003824">
    <property type="term" value="F:catalytic activity"/>
    <property type="evidence" value="ECO:0007669"/>
    <property type="project" value="UniProtKB-ARBA"/>
</dbReference>
<dbReference type="Proteomes" id="UP000287519">
    <property type="component" value="Unassembled WGS sequence"/>
</dbReference>
<dbReference type="EMBL" id="BHYM01000062">
    <property type="protein sequence ID" value="GCE42855.1"/>
    <property type="molecule type" value="Genomic_DNA"/>
</dbReference>
<dbReference type="PANTHER" id="PTHR43459">
    <property type="entry name" value="ENOYL-COA HYDRATASE"/>
    <property type="match status" value="1"/>
</dbReference>
<proteinExistence type="inferred from homology"/>
<name>A0A402CGZ7_RHOWR</name>
<dbReference type="Gene3D" id="1.10.12.10">
    <property type="entry name" value="Lyase 2-enoyl-coa Hydratase, Chain A, domain 2"/>
    <property type="match status" value="1"/>
</dbReference>
<gene>
    <name evidence="2" type="ORF">Rhow_006984</name>
</gene>
<evidence type="ECO:0000313" key="3">
    <source>
        <dbReference type="Proteomes" id="UP000287519"/>
    </source>
</evidence>
<evidence type="ECO:0000256" key="1">
    <source>
        <dbReference type="ARBA" id="ARBA00005254"/>
    </source>
</evidence>
<accession>A0A402CGZ7</accession>
<dbReference type="CDD" id="cd06558">
    <property type="entry name" value="crotonase-like"/>
    <property type="match status" value="1"/>
</dbReference>
<dbReference type="OrthoDB" id="8452484at2"/>
<dbReference type="AlphaFoldDB" id="A0A402CGZ7"/>
<sequence length="263" mass="26606">MSSNDVIGLSVDAGLATITLRRAGASNALDRAVKEQLLAAVEKVAADDSVRALLLAAEGKNFCVGQDLAEHVAGLEADPAHAMDTVAEHYNPLLRALAGVRVPVVVAINGACVGAGLGIALAGDIRIAGEGAKFATAFTGIALAGDSGLSHTLVEALGASRATGLMMLGDRFTAAQALDWGLVHRVVPDAELGDAAAALARQLADGPTAAYAQVKSLVSAASAGLSEALEREREAAEALGQSKDHRSAVDAFLAKTAPTFEGH</sequence>
<dbReference type="Gene3D" id="3.90.226.10">
    <property type="entry name" value="2-enoyl-CoA Hydratase, Chain A, domain 1"/>
    <property type="match status" value="1"/>
</dbReference>
<keyword evidence="3" id="KW-1185">Reference proteome</keyword>
<dbReference type="InterPro" id="IPR029045">
    <property type="entry name" value="ClpP/crotonase-like_dom_sf"/>
</dbReference>
<protein>
    <submittedName>
        <fullName evidence="2">Enoyl-CoA hydratase</fullName>
    </submittedName>
</protein>
<dbReference type="InterPro" id="IPR014748">
    <property type="entry name" value="Enoyl-CoA_hydra_C"/>
</dbReference>
<comment type="similarity">
    <text evidence="1">Belongs to the enoyl-CoA hydratase/isomerase family.</text>
</comment>
<dbReference type="SUPFAM" id="SSF52096">
    <property type="entry name" value="ClpP/crotonase"/>
    <property type="match status" value="1"/>
</dbReference>
<organism evidence="2 3">
    <name type="scientific">Rhodococcus wratislaviensis</name>
    <name type="common">Tsukamurella wratislaviensis</name>
    <dbReference type="NCBI Taxonomy" id="44752"/>
    <lineage>
        <taxon>Bacteria</taxon>
        <taxon>Bacillati</taxon>
        <taxon>Actinomycetota</taxon>
        <taxon>Actinomycetes</taxon>
        <taxon>Mycobacteriales</taxon>
        <taxon>Nocardiaceae</taxon>
        <taxon>Rhodococcus</taxon>
    </lineage>
</organism>
<dbReference type="Pfam" id="PF00378">
    <property type="entry name" value="ECH_1"/>
    <property type="match status" value="1"/>
</dbReference>
<dbReference type="InterPro" id="IPR001753">
    <property type="entry name" value="Enoyl-CoA_hydra/iso"/>
</dbReference>
<dbReference type="PANTHER" id="PTHR43459:SF1">
    <property type="entry name" value="EG:BACN32G11.4 PROTEIN"/>
    <property type="match status" value="1"/>
</dbReference>
<evidence type="ECO:0000313" key="2">
    <source>
        <dbReference type="EMBL" id="GCE42855.1"/>
    </source>
</evidence>
<reference evidence="2 3" key="1">
    <citation type="submission" date="2018-11" db="EMBL/GenBank/DDBJ databases">
        <title>Microbial catabolism of amino acid.</title>
        <authorList>
            <person name="Hibi M."/>
            <person name="Ogawa J."/>
        </authorList>
    </citation>
    <scope>NUCLEOTIDE SEQUENCE [LARGE SCALE GENOMIC DNA]</scope>
    <source>
        <strain evidence="2 3">C31-06</strain>
    </source>
</reference>
<dbReference type="RefSeq" id="WP_124394710.1">
    <property type="nucleotide sequence ID" value="NZ_BHYM01000062.1"/>
</dbReference>